<dbReference type="PANTHER" id="PTHR31636">
    <property type="entry name" value="OSJNBA0084A10.13 PROTEIN-RELATED"/>
    <property type="match status" value="1"/>
</dbReference>
<evidence type="ECO:0000256" key="2">
    <source>
        <dbReference type="ARBA" id="ARBA00023163"/>
    </source>
</evidence>
<evidence type="ECO:0000256" key="3">
    <source>
        <dbReference type="PROSITE-ProRule" id="PRU01191"/>
    </source>
</evidence>
<evidence type="ECO:0000313" key="4">
    <source>
        <dbReference type="EMBL" id="AGT16785.1"/>
    </source>
</evidence>
<gene>
    <name evidence="4" type="ORF">SHCRBa_001_I10_R_140</name>
    <name evidence="5" type="ORF">SHCRBa_028_D11_R_90</name>
    <name evidence="6" type="ORF">SHCRBa_084_G07_R_200</name>
</gene>
<dbReference type="EMBL" id="KF184833">
    <property type="protein sequence ID" value="AGT16785.1"/>
    <property type="molecule type" value="Genomic_DNA"/>
</dbReference>
<dbReference type="AlphaFoldDB" id="A0A059Q0Z6"/>
<comment type="caution">
    <text evidence="3">Lacks conserved residue(s) required for the propagation of feature annotation.</text>
</comment>
<dbReference type="PROSITE" id="PS50985">
    <property type="entry name" value="GRAS"/>
    <property type="match status" value="1"/>
</dbReference>
<keyword evidence="2" id="KW-0804">Transcription</keyword>
<keyword evidence="1" id="KW-0805">Transcription regulation</keyword>
<evidence type="ECO:0000256" key="1">
    <source>
        <dbReference type="ARBA" id="ARBA00023015"/>
    </source>
</evidence>
<feature type="region of interest" description="SAW" evidence="3">
    <location>
        <begin position="126"/>
        <end position="199"/>
    </location>
</feature>
<proteinExistence type="inferred from homology"/>
<dbReference type="EMBL" id="KF184707">
    <property type="protein sequence ID" value="AGT17092.1"/>
    <property type="molecule type" value="Genomic_DNA"/>
</dbReference>
<feature type="short sequence motif" description="LXXLL motif" evidence="3">
    <location>
        <begin position="73"/>
        <end position="77"/>
    </location>
</feature>
<dbReference type="InterPro" id="IPR005202">
    <property type="entry name" value="TF_GRAS"/>
</dbReference>
<organism evidence="5">
    <name type="scientific">Saccharum hybrid cultivar R570</name>
    <dbReference type="NCBI Taxonomy" id="131158"/>
    <lineage>
        <taxon>Eukaryota</taxon>
        <taxon>Viridiplantae</taxon>
        <taxon>Streptophyta</taxon>
        <taxon>Embryophyta</taxon>
        <taxon>Tracheophyta</taxon>
        <taxon>Spermatophyta</taxon>
        <taxon>Magnoliopsida</taxon>
        <taxon>Liliopsida</taxon>
        <taxon>Poales</taxon>
        <taxon>Poaceae</taxon>
        <taxon>PACMAD clade</taxon>
        <taxon>Panicoideae</taxon>
        <taxon>Andropogonodae</taxon>
        <taxon>Andropogoneae</taxon>
        <taxon>Saccharinae</taxon>
        <taxon>Saccharum</taxon>
        <taxon>Saccharum officinarum species complex</taxon>
    </lineage>
</organism>
<accession>A0A059Q0Z6</accession>
<name>A0A059Q0Z6_9POAL</name>
<reference evidence="5" key="1">
    <citation type="submission" date="2013-05" db="EMBL/GenBank/DDBJ databases">
        <title>Building the sugarcane genome for biotechnology and identifying evolutionary trends.</title>
        <authorList>
            <person name="De Setta N."/>
            <person name="Monteiro-Vitorello C.B."/>
            <person name="Metcalfe C.J."/>
            <person name="Cruz G.M.Q."/>
            <person name="Del Bem L.E."/>
            <person name="Vicentini R."/>
            <person name="Nogueira F.T.S."/>
            <person name="Campos R.A."/>
            <person name="Nunes S.L."/>
            <person name="Turrini P.C.G."/>
            <person name="Vieira A.P."/>
            <person name="Cruz E.A.O."/>
            <person name="Correa T.C.S."/>
            <person name="Hotta C.T."/>
            <person name="de Mello-Varani A."/>
            <person name="Vautrin S."/>
            <person name="Trindade A.S."/>
            <person name="Vilela M.M."/>
            <person name="Horta C.L."/>
            <person name="Sato P.M."/>
            <person name="de Andrade R.F."/>
            <person name="Nishiyama M.Y."/>
            <person name="Cardoso-Silva C.B."/>
            <person name="Scortecci K.C."/>
            <person name="Garcia A.A.F."/>
            <person name="Carneiro M.S."/>
            <person name="Kim C."/>
            <person name="Paterson A.H."/>
            <person name="Berges H."/>
            <person name="D'Hont A."/>
            <person name="de-Souza A.P."/>
            <person name="Souza G.M."/>
            <person name="Vincentz M."/>
            <person name="Kitajima J.P."/>
            <person name="Van Sluys M.-A."/>
        </authorList>
    </citation>
    <scope>NUCLEOTIDE SEQUENCE</scope>
</reference>
<evidence type="ECO:0000313" key="6">
    <source>
        <dbReference type="EMBL" id="AGT17092.1"/>
    </source>
</evidence>
<sequence length="218" mass="23733">MVTTPGSGLPDSGYPRRMRTATLCSRWTLRIDFQYQGLVSSSLADLKPFILRPDSEETDDEPEVIAVNSMFELHRLLAVPGALEKVLGTGVAGLLQALEGAGSFQSANDKAMAEVYLNQQICNVVACEGTERHETLGQWRDRLLRAGFKPHRLGSDVREHASTLLALFSGGDGYRVEVNAGCITLGWHTRPLIATSHGASPTPIIMRILTLSQFANKA</sequence>
<dbReference type="EMBL" id="KF184897">
    <property type="protein sequence ID" value="AGT16948.1"/>
    <property type="molecule type" value="Genomic_DNA"/>
</dbReference>
<comment type="similarity">
    <text evidence="3">Belongs to the GRAS family.</text>
</comment>
<dbReference type="Pfam" id="PF03514">
    <property type="entry name" value="GRAS"/>
    <property type="match status" value="1"/>
</dbReference>
<protein>
    <submittedName>
        <fullName evidence="4">Transcription factor GRAS</fullName>
    </submittedName>
</protein>
<evidence type="ECO:0000313" key="5">
    <source>
        <dbReference type="EMBL" id="AGT16948.1"/>
    </source>
</evidence>